<accession>A0A9W7WRF2</accession>
<dbReference type="InterPro" id="IPR000569">
    <property type="entry name" value="HECT_dom"/>
</dbReference>
<keyword evidence="1" id="KW-0808">Transferase</keyword>
<reference evidence="6" key="1">
    <citation type="submission" date="2021-02" db="EMBL/GenBank/DDBJ databases">
        <title>Comparative genomics reveals that relaxation of natural selection precedes convergent phenotypic evolution of cavefish.</title>
        <authorList>
            <person name="Peng Z."/>
        </authorList>
    </citation>
    <scope>NUCLEOTIDE SEQUENCE</scope>
    <source>
        <tissue evidence="6">Muscle</tissue>
    </source>
</reference>
<proteinExistence type="predicted"/>
<dbReference type="GO" id="GO:0004842">
    <property type="term" value="F:ubiquitin-protein transferase activity"/>
    <property type="evidence" value="ECO:0007669"/>
    <property type="project" value="InterPro"/>
</dbReference>
<evidence type="ECO:0000313" key="6">
    <source>
        <dbReference type="EMBL" id="KAI7806946.1"/>
    </source>
</evidence>
<evidence type="ECO:0000256" key="2">
    <source>
        <dbReference type="ARBA" id="ARBA00022786"/>
    </source>
</evidence>
<dbReference type="PROSITE" id="PS50237">
    <property type="entry name" value="HECT"/>
    <property type="match status" value="1"/>
</dbReference>
<dbReference type="Gene3D" id="3.90.1750.10">
    <property type="entry name" value="Hect, E3 ligase catalytic domains"/>
    <property type="match status" value="1"/>
</dbReference>
<keyword evidence="7" id="KW-1185">Reference proteome</keyword>
<comment type="caution">
    <text evidence="6">The sequence shown here is derived from an EMBL/GenBank/DDBJ whole genome shotgun (WGS) entry which is preliminary data.</text>
</comment>
<gene>
    <name evidence="6" type="ORF">IRJ41_015455</name>
</gene>
<evidence type="ECO:0000259" key="5">
    <source>
        <dbReference type="PROSITE" id="PS50237"/>
    </source>
</evidence>
<feature type="compositionally biased region" description="Low complexity" evidence="4">
    <location>
        <begin position="1"/>
        <end position="36"/>
    </location>
</feature>
<dbReference type="EMBL" id="JAFHDT010000008">
    <property type="protein sequence ID" value="KAI7806946.1"/>
    <property type="molecule type" value="Genomic_DNA"/>
</dbReference>
<organism evidence="6 7">
    <name type="scientific">Triplophysa rosa</name>
    <name type="common">Cave loach</name>
    <dbReference type="NCBI Taxonomy" id="992332"/>
    <lineage>
        <taxon>Eukaryota</taxon>
        <taxon>Metazoa</taxon>
        <taxon>Chordata</taxon>
        <taxon>Craniata</taxon>
        <taxon>Vertebrata</taxon>
        <taxon>Euteleostomi</taxon>
        <taxon>Actinopterygii</taxon>
        <taxon>Neopterygii</taxon>
        <taxon>Teleostei</taxon>
        <taxon>Ostariophysi</taxon>
        <taxon>Cypriniformes</taxon>
        <taxon>Nemacheilidae</taxon>
        <taxon>Triplophysa</taxon>
    </lineage>
</organism>
<dbReference type="Proteomes" id="UP001059041">
    <property type="component" value="Linkage Group LG8"/>
</dbReference>
<dbReference type="InterPro" id="IPR035983">
    <property type="entry name" value="Hect_E3_ubiquitin_ligase"/>
</dbReference>
<feature type="domain" description="HECT" evidence="5">
    <location>
        <begin position="237"/>
        <end position="269"/>
    </location>
</feature>
<evidence type="ECO:0000256" key="1">
    <source>
        <dbReference type="ARBA" id="ARBA00022679"/>
    </source>
</evidence>
<name>A0A9W7WRF2_TRIRA</name>
<feature type="non-terminal residue" evidence="6">
    <location>
        <position position="574"/>
    </location>
</feature>
<evidence type="ECO:0000256" key="3">
    <source>
        <dbReference type="PROSITE-ProRule" id="PRU00104"/>
    </source>
</evidence>
<comment type="caution">
    <text evidence="3">Lacks conserved residue(s) required for the propagation of feature annotation.</text>
</comment>
<feature type="region of interest" description="Disordered" evidence="4">
    <location>
        <begin position="1"/>
        <end position="40"/>
    </location>
</feature>
<protein>
    <recommendedName>
        <fullName evidence="5">HECT domain-containing protein</fullName>
    </recommendedName>
</protein>
<keyword evidence="2 3" id="KW-0833">Ubl conjugation pathway</keyword>
<evidence type="ECO:0000313" key="7">
    <source>
        <dbReference type="Proteomes" id="UP001059041"/>
    </source>
</evidence>
<dbReference type="SUPFAM" id="SSF56204">
    <property type="entry name" value="Hect, E3 ligase catalytic domain"/>
    <property type="match status" value="1"/>
</dbReference>
<evidence type="ECO:0000256" key="4">
    <source>
        <dbReference type="SAM" id="MobiDB-lite"/>
    </source>
</evidence>
<sequence>RSDSQQQTGQQQQQATAQQNLPTLQPLQPSTSQQQTAVQREMSRSFPGYFLKAQLKGRKRVRSACKVVNTSNKTASMQFYLLNKNVERTPTPADELKLLLAGMGRRTVMLHDNADHLQSSPPVFTESSAIAEPNSAASSTAHKSSPEAACLLCLIRFPANELEIHASFCGESIFEDSITPLSDVDDVFEGLDCKIECLDDVLKRISAAVVTEGRKFEITMSRHNMLERGLVHWQRQKKSPPVNKLKVVFLGEAGIDTGALSKEFLTEMVGGIEKRFFEGGRPKYSLTDLDKGHFKTVGEIMAVSVAQGGPAPNFLMHWCYKFLCSGSLQFERLNRNDLGDGQYQDLIAQVESATEGSITDLMEDILSCGYIGIVSVEKKEEIIRAITLHATLKLVSMLQEIRKGFELYGLGDVMTKHPEICQSLFVPGTETEADADFVISICQAEFSEKGSYREQVEVAIMNHLQDLLQELEQSDSASGIEAASQPSMSPKSFLQWVTGQGHIPYLSQEKNQFKITVQFNHNCDVKYCEHRICYPTVAACSNTIVLPVRHMLTYEDFKMVMMEAFCLGQEFLRI</sequence>
<dbReference type="AlphaFoldDB" id="A0A9W7WRF2"/>